<feature type="compositionally biased region" description="Polar residues" evidence="1">
    <location>
        <begin position="2395"/>
        <end position="2405"/>
    </location>
</feature>
<feature type="region of interest" description="Disordered" evidence="1">
    <location>
        <begin position="1536"/>
        <end position="1641"/>
    </location>
</feature>
<evidence type="ECO:0000313" key="4">
    <source>
        <dbReference type="RefSeq" id="XP_022249748.1"/>
    </source>
</evidence>
<feature type="region of interest" description="Disordered" evidence="1">
    <location>
        <begin position="1964"/>
        <end position="2024"/>
    </location>
</feature>
<feature type="compositionally biased region" description="Basic and acidic residues" evidence="1">
    <location>
        <begin position="1093"/>
        <end position="1107"/>
    </location>
</feature>
<dbReference type="Proteomes" id="UP000694941">
    <property type="component" value="Unplaced"/>
</dbReference>
<reference evidence="4 5" key="1">
    <citation type="submission" date="2025-05" db="UniProtKB">
        <authorList>
            <consortium name="RefSeq"/>
        </authorList>
    </citation>
    <scope>IDENTIFICATION</scope>
    <source>
        <tissue evidence="4 5">Muscle</tissue>
    </source>
</reference>
<feature type="compositionally biased region" description="Polar residues" evidence="1">
    <location>
        <begin position="1911"/>
        <end position="1926"/>
    </location>
</feature>
<name>A0ABM1T1J2_LIMPO</name>
<keyword evidence="3" id="KW-1185">Reference proteome</keyword>
<feature type="region of interest" description="Disordered" evidence="1">
    <location>
        <begin position="2346"/>
        <end position="2406"/>
    </location>
</feature>
<evidence type="ECO:0000313" key="5">
    <source>
        <dbReference type="RefSeq" id="XP_022249749.1"/>
    </source>
</evidence>
<feature type="region of interest" description="Disordered" evidence="1">
    <location>
        <begin position="1244"/>
        <end position="1276"/>
    </location>
</feature>
<feature type="region of interest" description="Disordered" evidence="1">
    <location>
        <begin position="2092"/>
        <end position="2117"/>
    </location>
</feature>
<feature type="region of interest" description="Disordered" evidence="1">
    <location>
        <begin position="256"/>
        <end position="280"/>
    </location>
</feature>
<feature type="compositionally biased region" description="Polar residues" evidence="1">
    <location>
        <begin position="1986"/>
        <end position="1998"/>
    </location>
</feature>
<feature type="domain" description="PDZ" evidence="2">
    <location>
        <begin position="141"/>
        <end position="233"/>
    </location>
</feature>
<dbReference type="RefSeq" id="XP_022249748.1">
    <property type="nucleotide sequence ID" value="XM_022394040.1"/>
</dbReference>
<dbReference type="PANTHER" id="PTHR11324">
    <property type="entry name" value="IL16-RELATED"/>
    <property type="match status" value="1"/>
</dbReference>
<dbReference type="InterPro" id="IPR001478">
    <property type="entry name" value="PDZ"/>
</dbReference>
<feature type="compositionally biased region" description="Polar residues" evidence="1">
    <location>
        <begin position="2346"/>
        <end position="2369"/>
    </location>
</feature>
<feature type="region of interest" description="Disordered" evidence="1">
    <location>
        <begin position="312"/>
        <end position="340"/>
    </location>
</feature>
<feature type="region of interest" description="Disordered" evidence="1">
    <location>
        <begin position="1762"/>
        <end position="1788"/>
    </location>
</feature>
<feature type="region of interest" description="Disordered" evidence="1">
    <location>
        <begin position="1897"/>
        <end position="1926"/>
    </location>
</feature>
<dbReference type="GeneID" id="106466087"/>
<feature type="compositionally biased region" description="Polar residues" evidence="1">
    <location>
        <begin position="1593"/>
        <end position="1602"/>
    </location>
</feature>
<evidence type="ECO:0000313" key="3">
    <source>
        <dbReference type="Proteomes" id="UP000694941"/>
    </source>
</evidence>
<dbReference type="RefSeq" id="XP_022249749.1">
    <property type="nucleotide sequence ID" value="XM_022394041.1"/>
</dbReference>
<sequence length="2670" mass="297992">MYGFSKGLVFIDVYNDIDARRKELCETKKPRLTENRGYHVRTAAMEGLQEGFISCTYRNNLGQLPSVLDRDEFVSIHTVEDRLPPVPEGEEDEEEGPAMTSTITNHKKQLVSPKESFMTMLELNHNDNSENNSIEEKLVEEVIIYRLPGERLGMALKFEGGVDVKDNVSQIFIQSINADSPAARARCLIKPLQEGDEILKIDGHNVCEITRLDCVSLLRDASLCIKMLIRHENINGNNHLTSGHTQSLETLTDVVNNDDKPPLPSKKMVLTPPLPPRKSSNLIKNATCRQQEEPEQSVIDRIAIIEQNNKLPDFPIKRPSKPPPLPPRIPKPLRTSNTIDSLPEKQLPRDEKLSMKLPHWEVLMQRRVARLEDTLHQDESEATVYIDTFVKKDTQTTESEPSDTGSSVSRMIERSCTDNSNLNSQTTLAQSFDLKQVLSPFEQLEREFNDSEEKLSDTISHSGISDDLNMVFSTQTIDSTVFAIEPPESFQDYSPEATVENCSFPAVHADDKEGNKFDSPFYIMKDTFFCVEPGVAQEEDYQGDVTANVALSHIEMKKMNETTGERSNLQIHRIQEHENGTNLQEVNIYNQFISARTPTEEKVILEESVKNSNTEQRIVSEQTIIIQDSKKLATLPQYPESSSHQQETQHSPVVNESLSFASQPIKNVSENWNEDASSTNTINFNYCSADGDRNSLSCVAPAKTVKLNENNITFLSAEEYSKFEVNRPNRTDSKTVERIKATEVTISDDNRGSLVQQQQHQNGADDNIIRCKSEAETKENRLVNEPVVCFEPKISATHSSPKDQMCGINWYKKKHEHFLSFENKDKSLKRDEECPLPNRKVVLATGNRKHVSECLTFAAANEPLASNNQVELTNHFSESSSIDQNSFTLTSQQDDRLLLTFAFHSEKEENRSGQELSLDSRVKTKENHEIKGHLIHNDKQENESTTGCRPDFRNLDVCQDVEDLSENKPPIDSGQTLDCTNTTTHEIVELSHELPDFANSELLETGTDIKETSFVENVTAQDSGNSSLSTDSTGVAVQSADILDQTPTDEDPAERAVDDNVNDYVEMELVTSRNNQSINGSPSLLLELSRQPPDGHEFPSKCSEPRHSLNRRSSSFDEDSGVFVNEQSSQGSDRASHSDLFHSTNSGQKTKRPPTLQLASKQDLEKTIDNTNMKQKDLSYKIKNCNNTKILPLPPSKLLYSPRLASSTETNKPWFFPSEDSLCFKTSEKSPEFSCDKSKEYLNFRSKETPQNSKNDSHERRNFTEQATCKSKNTEDEQKKDKNLIFSSRSCHGRFKEKPVSVKDRIAMFSGSELDVNEVSSDTTKKTVLCFEDKELIASPHEYRHLSGTPAACSSVKNQESSGKVHGVNNICVSSENDSLKKNHIFDKESFPKSQSLESNFYSNRPTFQTHNYNKNITSNIKPSGNKYPNGQDLTSSSYRHNFGARSLIYNRFGISSSRSHEDLSNRSNNWNLFSLQQKSSKSNSTKFKGLVIPEKPLSALPAVKSLPTIASKTTCATSKLEPVKSLTCHQWKEQNFSQPEKTKSLPRKLGLQSSLISKDTVDRTNKQPLLSDPPWKNANPNVPKYSPAFQRRSLQLPRTNVTSSVSPTPPSSLTSPMSPPPSSPSSISSSNTSSSFGITSPPTVKKQSVFQFSLSHSKPVTPLLPEKPVVPSAFTSSDSEEKDCEQSTVLSPPLYEEETTNSFSSSKLLKTSFSTNSLSDIELLDSKNSFTCSTEQPIHKNNHSSSWQKDYKQSSLRAIKSCESNSSQESTHDERFKNKPETFGTADIPYRRTNSSINFTEYSKELNSDIHGKFLAKPVCIDFEESETLKLEQLPEWKKHERPLLHKYDNVSSFPPTVSYRQPFDRAENNSHSVLLDSQYPSEKIESDDNYFSMVSQRTEDSRQAASDLISESNSDSPDHPATSNFKARQFSQQKTVLHMSKEAPSEGAKNFRALAEQWERKSFDGSQELSSPPALPLSSPPTSKCNSLTNLSQSGSVKLPPSLMPKGNDVAHHSRRNGVSNQSLANNVTSGVKMRDKQQSVPRPTSLIEEMGKKNINNVWNKGFVTNSSFPSKEKPGEISQIVGKPLASREAFSRSRESLDQLGTRSRPYLSSSARSMSVSDIRKSFENNTSNPDAFLLSNFKPRIFKSSDIQSNYDVHSESRQISDDCSNLTLQSEKCPPFEGFNSTLGSDICQLSGDCSSSSIHFASQRPSNNLSNTPVLSNHTQVSDHTNSTVKSNTNGINDDQFSSFKYVNHQAIVDQTHSDFQSGIHCSSNDINSKHDTKIDSCSTRVQTSTKNHPISCADEDKSSVEVKRLNKKTSDYNNLFSAPTTDPKRTFINENTSKYNRRNSNNQNSIPASDQNSENPLALGFEYKHSSSVDSSASESRENSPMQYQSKTSSELCGLKPSLSSLTGTISPQERQQLLEEANQILQEEGIDSKQDISVVVIQRELQAGSIGISLAGGADYEVKEITVHKIVAGSLADRNRQVRKGDRILSLNGLNVKGLTHREVLDILKAPRNEVVLVLASERSTPSNFSHQEKANVAPELTNGYHATTGASEKEIIKIESPIAVPTEEKIITVELEKDKTGIGFSLEGGKDSPLGNRPLTIKKIFKGGSADKVGQLRAGDQILTLNNQPVSNMTRTEAWSFMKKLPDGTVAVTVKQCS</sequence>
<feature type="compositionally biased region" description="Polar residues" evidence="1">
    <location>
        <begin position="1072"/>
        <end position="1082"/>
    </location>
</feature>
<dbReference type="Pfam" id="PF00595">
    <property type="entry name" value="PDZ"/>
    <property type="match status" value="3"/>
</dbReference>
<feature type="compositionally biased region" description="Pro residues" evidence="1">
    <location>
        <begin position="321"/>
        <end position="330"/>
    </location>
</feature>
<feature type="compositionally biased region" description="Low complexity" evidence="1">
    <location>
        <begin position="1603"/>
        <end position="1617"/>
    </location>
</feature>
<dbReference type="SUPFAM" id="SSF50156">
    <property type="entry name" value="PDZ domain-like"/>
    <property type="match status" value="3"/>
</dbReference>
<evidence type="ECO:0000259" key="2">
    <source>
        <dbReference type="PROSITE" id="PS50106"/>
    </source>
</evidence>
<feature type="domain" description="PDZ" evidence="2">
    <location>
        <begin position="2584"/>
        <end position="2656"/>
    </location>
</feature>
<feature type="compositionally biased region" description="Polar residues" evidence="1">
    <location>
        <begin position="2104"/>
        <end position="2117"/>
    </location>
</feature>
<feature type="compositionally biased region" description="Basic and acidic residues" evidence="1">
    <location>
        <begin position="1771"/>
        <end position="1781"/>
    </location>
</feature>
<gene>
    <name evidence="4 5" type="primary">LOC106466087</name>
</gene>
<proteinExistence type="predicted"/>
<dbReference type="PANTHER" id="PTHR11324:SF16">
    <property type="entry name" value="PDZ DOMAIN-CONTAINING PROTEIN 2"/>
    <property type="match status" value="1"/>
</dbReference>
<dbReference type="CDD" id="cd00136">
    <property type="entry name" value="PDZ_canonical"/>
    <property type="match status" value="1"/>
</dbReference>
<feature type="compositionally biased region" description="Low complexity" evidence="1">
    <location>
        <begin position="1625"/>
        <end position="1641"/>
    </location>
</feature>
<accession>A0ABM1T1J2</accession>
<dbReference type="Gene3D" id="2.30.42.10">
    <property type="match status" value="3"/>
</dbReference>
<dbReference type="InterPro" id="IPR036034">
    <property type="entry name" value="PDZ_sf"/>
</dbReference>
<dbReference type="SMART" id="SM00228">
    <property type="entry name" value="PDZ"/>
    <property type="match status" value="3"/>
</dbReference>
<feature type="domain" description="PDZ" evidence="2">
    <location>
        <begin position="2449"/>
        <end position="2534"/>
    </location>
</feature>
<dbReference type="PROSITE" id="PS50106">
    <property type="entry name" value="PDZ"/>
    <property type="match status" value="3"/>
</dbReference>
<evidence type="ECO:0000256" key="1">
    <source>
        <dbReference type="SAM" id="MobiDB-lite"/>
    </source>
</evidence>
<organism evidence="3 4">
    <name type="scientific">Limulus polyphemus</name>
    <name type="common">Atlantic horseshoe crab</name>
    <dbReference type="NCBI Taxonomy" id="6850"/>
    <lineage>
        <taxon>Eukaryota</taxon>
        <taxon>Metazoa</taxon>
        <taxon>Ecdysozoa</taxon>
        <taxon>Arthropoda</taxon>
        <taxon>Chelicerata</taxon>
        <taxon>Merostomata</taxon>
        <taxon>Xiphosura</taxon>
        <taxon>Limulidae</taxon>
        <taxon>Limulus</taxon>
    </lineage>
</organism>
<dbReference type="CDD" id="cd06763">
    <property type="entry name" value="PDZ7_PDZD2-PDZ4_hPro-IL-16-like"/>
    <property type="match status" value="1"/>
</dbReference>
<feature type="region of interest" description="Disordered" evidence="1">
    <location>
        <begin position="1072"/>
        <end position="1156"/>
    </location>
</feature>
<feature type="region of interest" description="Disordered" evidence="1">
    <location>
        <begin position="1662"/>
        <end position="1702"/>
    </location>
</feature>
<protein>
    <submittedName>
        <fullName evidence="4 5">Uncharacterized protein LOC106466087 isoform X1</fullName>
    </submittedName>
</protein>